<comment type="caution">
    <text evidence="1">The sequence shown here is derived from an EMBL/GenBank/DDBJ whole genome shotgun (WGS) entry which is preliminary data.</text>
</comment>
<name>A0A8X6M5T7_NEPPI</name>
<keyword evidence="2" id="KW-1185">Reference proteome</keyword>
<accession>A0A8X6M5T7</accession>
<reference evidence="1" key="1">
    <citation type="submission" date="2020-08" db="EMBL/GenBank/DDBJ databases">
        <title>Multicomponent nature underlies the extraordinary mechanical properties of spider dragline silk.</title>
        <authorList>
            <person name="Kono N."/>
            <person name="Nakamura H."/>
            <person name="Mori M."/>
            <person name="Yoshida Y."/>
            <person name="Ohtoshi R."/>
            <person name="Malay A.D."/>
            <person name="Moran D.A.P."/>
            <person name="Tomita M."/>
            <person name="Numata K."/>
            <person name="Arakawa K."/>
        </authorList>
    </citation>
    <scope>NUCLEOTIDE SEQUENCE</scope>
</reference>
<organism evidence="1 2">
    <name type="scientific">Nephila pilipes</name>
    <name type="common">Giant wood spider</name>
    <name type="synonym">Nephila maculata</name>
    <dbReference type="NCBI Taxonomy" id="299642"/>
    <lineage>
        <taxon>Eukaryota</taxon>
        <taxon>Metazoa</taxon>
        <taxon>Ecdysozoa</taxon>
        <taxon>Arthropoda</taxon>
        <taxon>Chelicerata</taxon>
        <taxon>Arachnida</taxon>
        <taxon>Araneae</taxon>
        <taxon>Araneomorphae</taxon>
        <taxon>Entelegynae</taxon>
        <taxon>Araneoidea</taxon>
        <taxon>Nephilidae</taxon>
        <taxon>Nephila</taxon>
    </lineage>
</organism>
<dbReference type="Proteomes" id="UP000887013">
    <property type="component" value="Unassembled WGS sequence"/>
</dbReference>
<sequence>MPILNPEVSQEEGWRSPYYFLPRPGRQEPAFNPQMRSRPALCCKYGVKAQFWLKRSHISGSHGIESTLCGVGLEVDLTRVLDISQTLNSPKIHSCLQARQQNNP</sequence>
<gene>
    <name evidence="1" type="ORF">NPIL_13921</name>
</gene>
<proteinExistence type="predicted"/>
<dbReference type="EMBL" id="BMAW01041679">
    <property type="protein sequence ID" value="GFS30182.1"/>
    <property type="molecule type" value="Genomic_DNA"/>
</dbReference>
<dbReference type="AlphaFoldDB" id="A0A8X6M5T7"/>
<evidence type="ECO:0000313" key="2">
    <source>
        <dbReference type="Proteomes" id="UP000887013"/>
    </source>
</evidence>
<evidence type="ECO:0000313" key="1">
    <source>
        <dbReference type="EMBL" id="GFS30182.1"/>
    </source>
</evidence>
<protein>
    <submittedName>
        <fullName evidence="1">Uncharacterized protein</fullName>
    </submittedName>
</protein>